<evidence type="ECO:0000313" key="5">
    <source>
        <dbReference type="Proteomes" id="UP000279833"/>
    </source>
</evidence>
<dbReference type="PANTHER" id="PTHR31905:SF2">
    <property type="entry name" value="PROTEIN MIX23"/>
    <property type="match status" value="1"/>
</dbReference>
<dbReference type="PANTHER" id="PTHR31905">
    <property type="entry name" value="COILED-COIL DOMAIN-CONTAINING PROTEIN 58"/>
    <property type="match status" value="1"/>
</dbReference>
<dbReference type="WBParaSite" id="SCUD_0001793101-mRNA-1">
    <property type="protein sequence ID" value="SCUD_0001793101-mRNA-1"/>
    <property type="gene ID" value="SCUD_0001793101"/>
</dbReference>
<dbReference type="Proteomes" id="UP000279833">
    <property type="component" value="Unassembled WGS sequence"/>
</dbReference>
<evidence type="ECO:0000313" key="6">
    <source>
        <dbReference type="WBParaSite" id="SCUD_0001793101-mRNA-1"/>
    </source>
</evidence>
<proteinExistence type="inferred from homology"/>
<organism evidence="6">
    <name type="scientific">Schistosoma curassoni</name>
    <dbReference type="NCBI Taxonomy" id="6186"/>
    <lineage>
        <taxon>Eukaryota</taxon>
        <taxon>Metazoa</taxon>
        <taxon>Spiralia</taxon>
        <taxon>Lophotrochozoa</taxon>
        <taxon>Platyhelminthes</taxon>
        <taxon>Trematoda</taxon>
        <taxon>Digenea</taxon>
        <taxon>Strigeidida</taxon>
        <taxon>Schistosomatoidea</taxon>
        <taxon>Schistosomatidae</taxon>
        <taxon>Schistosoma</taxon>
    </lineage>
</organism>
<keyword evidence="5" id="KW-1185">Reference proteome</keyword>
<dbReference type="AlphaFoldDB" id="A0A183KS91"/>
<dbReference type="Pfam" id="PF09774">
    <property type="entry name" value="MIX23"/>
    <property type="match status" value="1"/>
</dbReference>
<accession>A0A183KS91</accession>
<reference evidence="4 5" key="2">
    <citation type="submission" date="2018-11" db="EMBL/GenBank/DDBJ databases">
        <authorList>
            <consortium name="Pathogen Informatics"/>
        </authorList>
    </citation>
    <scope>NUCLEOTIDE SEQUENCE [LARGE SCALE GENOMIC DNA]</scope>
    <source>
        <strain evidence="4">Dakar</strain>
        <strain evidence="5">Dakar, Senegal</strain>
    </source>
</reference>
<dbReference type="InterPro" id="IPR019171">
    <property type="entry name" value="MIX23"/>
</dbReference>
<comment type="similarity">
    <text evidence="1">Belongs to the MIX23 family.</text>
</comment>
<name>A0A183KS91_9TREM</name>
<reference evidence="6" key="1">
    <citation type="submission" date="2016-06" db="UniProtKB">
        <authorList>
            <consortium name="WormBaseParasite"/>
        </authorList>
    </citation>
    <scope>IDENTIFICATION</scope>
</reference>
<evidence type="ECO:0000256" key="3">
    <source>
        <dbReference type="ARBA" id="ARBA00030733"/>
    </source>
</evidence>
<dbReference type="GO" id="GO:0005758">
    <property type="term" value="C:mitochondrial intermembrane space"/>
    <property type="evidence" value="ECO:0007669"/>
    <property type="project" value="InterPro"/>
</dbReference>
<protein>
    <recommendedName>
        <fullName evidence="2">Protein MIX23</fullName>
    </recommendedName>
    <alternativeName>
        <fullName evidence="3">Coiled-coil domain-containing protein 58</fullName>
    </alternativeName>
</protein>
<evidence type="ECO:0000313" key="4">
    <source>
        <dbReference type="EMBL" id="VDP64535.1"/>
    </source>
</evidence>
<gene>
    <name evidence="4" type="ORF">SCUD_LOCUS17928</name>
</gene>
<dbReference type="STRING" id="6186.A0A183KS91"/>
<dbReference type="EMBL" id="UZAK01040405">
    <property type="protein sequence ID" value="VDP64535.1"/>
    <property type="molecule type" value="Genomic_DNA"/>
</dbReference>
<evidence type="ECO:0000256" key="2">
    <source>
        <dbReference type="ARBA" id="ARBA00024228"/>
    </source>
</evidence>
<evidence type="ECO:0000256" key="1">
    <source>
        <dbReference type="ARBA" id="ARBA00024204"/>
    </source>
</evidence>
<sequence>MSSDALPCDDFLQSARLLNLWRKSDDHVRYELNSELPTASFVSKVDYASKCNTFVNKMLMSHEKRTKAIRDCIKLSTEKLVALQRSSELSNNECNKEVTRDIQKRQLLLRQFQTELLNEEVIQTSAFKVIYERCREHFRHPVFDKFRDYDL</sequence>
<dbReference type="OrthoDB" id="5593818at2759"/>